<feature type="domain" description="D-isomer specific 2-hydroxyacid dehydrogenase NAD-binding" evidence="3">
    <location>
        <begin position="105"/>
        <end position="295"/>
    </location>
</feature>
<dbReference type="InterPro" id="IPR029753">
    <property type="entry name" value="D-isomer_DH_CS"/>
</dbReference>
<dbReference type="EMBL" id="JAGGLB010000004">
    <property type="protein sequence ID" value="MBP1990118.1"/>
    <property type="molecule type" value="Genomic_DNA"/>
</dbReference>
<dbReference type="Proteomes" id="UP001519287">
    <property type="component" value="Unassembled WGS sequence"/>
</dbReference>
<dbReference type="RefSeq" id="WP_209970918.1">
    <property type="nucleotide sequence ID" value="NZ_JAGGLB010000004.1"/>
</dbReference>
<dbReference type="Gene3D" id="3.40.50.720">
    <property type="entry name" value="NAD(P)-binding Rossmann-like Domain"/>
    <property type="match status" value="2"/>
</dbReference>
<dbReference type="CDD" id="cd05300">
    <property type="entry name" value="2-Hacid_dh_1"/>
    <property type="match status" value="1"/>
</dbReference>
<keyword evidence="2" id="KW-0520">NAD</keyword>
<name>A0ABS4IRG5_9BACL</name>
<protein>
    <submittedName>
        <fullName evidence="4">Phosphoglycerate dehydrogenase-like enzyme</fullName>
    </submittedName>
</protein>
<gene>
    <name evidence="4" type="ORF">J2Z66_001716</name>
</gene>
<evidence type="ECO:0000256" key="2">
    <source>
        <dbReference type="ARBA" id="ARBA00023027"/>
    </source>
</evidence>
<dbReference type="Pfam" id="PF02826">
    <property type="entry name" value="2-Hacid_dh_C"/>
    <property type="match status" value="1"/>
</dbReference>
<evidence type="ECO:0000313" key="5">
    <source>
        <dbReference type="Proteomes" id="UP001519287"/>
    </source>
</evidence>
<dbReference type="SUPFAM" id="SSF52283">
    <property type="entry name" value="Formate/glycerate dehydrogenase catalytic domain-like"/>
    <property type="match status" value="1"/>
</dbReference>
<accession>A0ABS4IRG5</accession>
<evidence type="ECO:0000256" key="1">
    <source>
        <dbReference type="ARBA" id="ARBA00023002"/>
    </source>
</evidence>
<dbReference type="InterPro" id="IPR036291">
    <property type="entry name" value="NAD(P)-bd_dom_sf"/>
</dbReference>
<dbReference type="InterPro" id="IPR006140">
    <property type="entry name" value="D-isomer_DH_NAD-bd"/>
</dbReference>
<evidence type="ECO:0000313" key="4">
    <source>
        <dbReference type="EMBL" id="MBP1990118.1"/>
    </source>
</evidence>
<sequence length="336" mass="38180">MINVLINMPAQPERMEKLKSIQGINVTWVPFREDPDSLPKDMMRDQHILFCSTPPDNFHDLESLQWVQISSVGYNQLLGIGMLEQGVRASNAQGVFDVPISEWNVSMMIQLARNMKGMYRNQENKVWDRSARFQTEIRGTRVGIWGYGGIGRETTRLLKALGVHVQVFVREGIKERNHIYRVPGTGDPLGVLPDSVFTTGQEKEFLRNLDYLIIAVPLTKHTEGMIGKEELQALPATAFVLNPARGPIINEQALLQALSGQWIAGAALDTHYYYPMPEDHPLWEFPNVIMTPHISGSSESTHFLERIWGIFGENIQRFMNDEPLLNELSERQLQGD</sequence>
<reference evidence="4 5" key="1">
    <citation type="submission" date="2021-03" db="EMBL/GenBank/DDBJ databases">
        <title>Genomic Encyclopedia of Type Strains, Phase IV (KMG-IV): sequencing the most valuable type-strain genomes for metagenomic binning, comparative biology and taxonomic classification.</title>
        <authorList>
            <person name="Goeker M."/>
        </authorList>
    </citation>
    <scope>NUCLEOTIDE SEQUENCE [LARGE SCALE GENOMIC DNA]</scope>
    <source>
        <strain evidence="4 5">DSM 26048</strain>
    </source>
</reference>
<keyword evidence="5" id="KW-1185">Reference proteome</keyword>
<proteinExistence type="predicted"/>
<organism evidence="4 5">
    <name type="scientific">Paenibacillus eucommiae</name>
    <dbReference type="NCBI Taxonomy" id="1355755"/>
    <lineage>
        <taxon>Bacteria</taxon>
        <taxon>Bacillati</taxon>
        <taxon>Bacillota</taxon>
        <taxon>Bacilli</taxon>
        <taxon>Bacillales</taxon>
        <taxon>Paenibacillaceae</taxon>
        <taxon>Paenibacillus</taxon>
    </lineage>
</organism>
<comment type="caution">
    <text evidence="4">The sequence shown here is derived from an EMBL/GenBank/DDBJ whole genome shotgun (WGS) entry which is preliminary data.</text>
</comment>
<evidence type="ECO:0000259" key="3">
    <source>
        <dbReference type="Pfam" id="PF02826"/>
    </source>
</evidence>
<dbReference type="SUPFAM" id="SSF51735">
    <property type="entry name" value="NAD(P)-binding Rossmann-fold domains"/>
    <property type="match status" value="1"/>
</dbReference>
<dbReference type="PANTHER" id="PTHR43333:SF1">
    <property type="entry name" value="D-ISOMER SPECIFIC 2-HYDROXYACID DEHYDROGENASE NAD-BINDING DOMAIN-CONTAINING PROTEIN"/>
    <property type="match status" value="1"/>
</dbReference>
<dbReference type="PROSITE" id="PS00671">
    <property type="entry name" value="D_2_HYDROXYACID_DH_3"/>
    <property type="match status" value="1"/>
</dbReference>
<dbReference type="PANTHER" id="PTHR43333">
    <property type="entry name" value="2-HACID_DH_C DOMAIN-CONTAINING PROTEIN"/>
    <property type="match status" value="1"/>
</dbReference>
<keyword evidence="1" id="KW-0560">Oxidoreductase</keyword>